<keyword evidence="2" id="KW-1185">Reference proteome</keyword>
<evidence type="ECO:0000313" key="1">
    <source>
        <dbReference type="EMBL" id="PLS02938.1"/>
    </source>
</evidence>
<evidence type="ECO:0000313" key="2">
    <source>
        <dbReference type="Proteomes" id="UP000234950"/>
    </source>
</evidence>
<dbReference type="OrthoDB" id="2938417at2"/>
<evidence type="ECO:0008006" key="3">
    <source>
        <dbReference type="Google" id="ProtNLM"/>
    </source>
</evidence>
<dbReference type="EMBL" id="PGVE01000064">
    <property type="protein sequence ID" value="PLS02938.1"/>
    <property type="molecule type" value="Genomic_DNA"/>
</dbReference>
<dbReference type="AlphaFoldDB" id="A0A2N5HBP8"/>
<name>A0A2N5HBP8_9BACI</name>
<dbReference type="Proteomes" id="UP000234950">
    <property type="component" value="Unassembled WGS sequence"/>
</dbReference>
<sequence>MDKAIIFGMYDFISFHIGSMLLNKGLEVIGIHIDQSSHTPFLEEKRLEVGRNANYKEIALSALDDYSEKDTANTTFILSLYDLYVLNKEVILQRDSVIKSLQQYIKRNKQVTQIVCILPIQLLEPNKEQTLETIMNQVNDLEKCNTFFYLPAVYGPWQPSVFMFQQALNAKFDQGEIRADKREWTGDILFVDDAVGEIVELIEHANTEHNLNYLIESGQENYWFQCAAQLQLDEGVIDTIRSEPLEVDKTLNRITIKNITPFTDSIKKQLNNIERLIK</sequence>
<organism evidence="1 2">
    <name type="scientific">Neobacillus cucumis</name>
    <dbReference type="NCBI Taxonomy" id="1740721"/>
    <lineage>
        <taxon>Bacteria</taxon>
        <taxon>Bacillati</taxon>
        <taxon>Bacillota</taxon>
        <taxon>Bacilli</taxon>
        <taxon>Bacillales</taxon>
        <taxon>Bacillaceae</taxon>
        <taxon>Neobacillus</taxon>
    </lineage>
</organism>
<reference evidence="1 2" key="1">
    <citation type="submission" date="2017-11" db="EMBL/GenBank/DDBJ databases">
        <title>Comparitive Functional Genomics of Dry Heat Resistant strains isolated from the Viking Spacecraft.</title>
        <authorList>
            <person name="Seuylemezian A."/>
            <person name="Cooper K."/>
            <person name="Vaishampayan P."/>
        </authorList>
    </citation>
    <scope>NUCLEOTIDE SEQUENCE [LARGE SCALE GENOMIC DNA]</scope>
    <source>
        <strain evidence="1 2">V32-6</strain>
    </source>
</reference>
<comment type="caution">
    <text evidence="1">The sequence shown here is derived from an EMBL/GenBank/DDBJ whole genome shotgun (WGS) entry which is preliminary data.</text>
</comment>
<dbReference type="RefSeq" id="WP_101649135.1">
    <property type="nucleotide sequence ID" value="NZ_PGVE01000064.1"/>
</dbReference>
<protein>
    <recommendedName>
        <fullName evidence="3">NAD(P)-dependent oxidoreductase</fullName>
    </recommendedName>
</protein>
<proteinExistence type="predicted"/>
<accession>A0A2N5HBP8</accession>
<gene>
    <name evidence="1" type="ORF">CVD27_17305</name>
</gene>